<reference evidence="2" key="1">
    <citation type="journal article" date="2003" name="Genome Biol.">
        <title>An integrated gene annotation and transcriptional profiling approach towards the full gene content of the Drosophila genome.</title>
        <authorList>
            <person name="Hild M."/>
            <person name="Beckmann B."/>
            <person name="Haas S.A."/>
            <person name="Koch B."/>
            <person name="Solovyev V."/>
            <person name="Busold C."/>
            <person name="Fellenberg K."/>
            <person name="Boutros M."/>
            <person name="Vingron M."/>
            <person name="Sauer F."/>
            <person name="Hoheisel J.D."/>
            <person name="Paro R."/>
        </authorList>
    </citation>
    <scope>NUCLEOTIDE SEQUENCE</scope>
</reference>
<sequence length="221" mass="24722">MQEKPGKWTRTQREGARKKPRRRGLSIRGIEREQGIIQKTPFKGNFHQLAGWPRSEWGGVRGQTTRWQLPIHRLTSSSAIFISTRENSAAVVGRIGSFWVSTDIGHTSQAQVQISYFLFYASSPPPIRTFPPYSPSSPLAFFMSGKIVVISAEFSPKKRKSEKRLESVLREKTMSLVPNNFLKNLLFPCKPKKQIFEKCLPAEEAAAAAGGGAKDGGKDME</sequence>
<organism evidence="2">
    <name type="scientific">Drosophila melanogaster</name>
    <name type="common">Fruit fly</name>
    <dbReference type="NCBI Taxonomy" id="7227"/>
    <lineage>
        <taxon>Eukaryota</taxon>
        <taxon>Metazoa</taxon>
        <taxon>Ecdysozoa</taxon>
        <taxon>Arthropoda</taxon>
        <taxon>Hexapoda</taxon>
        <taxon>Insecta</taxon>
        <taxon>Pterygota</taxon>
        <taxon>Neoptera</taxon>
        <taxon>Endopterygota</taxon>
        <taxon>Diptera</taxon>
        <taxon>Brachycera</taxon>
        <taxon>Muscomorpha</taxon>
        <taxon>Ephydroidea</taxon>
        <taxon>Drosophilidae</taxon>
        <taxon>Drosophila</taxon>
        <taxon>Sophophora</taxon>
    </lineage>
</organism>
<proteinExistence type="predicted"/>
<feature type="compositionally biased region" description="Basic and acidic residues" evidence="1">
    <location>
        <begin position="1"/>
        <end position="17"/>
    </location>
</feature>
<evidence type="ECO:0000256" key="1">
    <source>
        <dbReference type="SAM" id="MobiDB-lite"/>
    </source>
</evidence>
<name>Q6IKZ8_DROME</name>
<evidence type="ECO:0000313" key="2">
    <source>
        <dbReference type="EMBL" id="DAA03061.1"/>
    </source>
</evidence>
<dbReference type="EMBL" id="BK002218">
    <property type="protein sequence ID" value="DAA03061.1"/>
    <property type="molecule type" value="Genomic_DNA"/>
</dbReference>
<gene>
    <name evidence="2" type="ORF">HDC10938</name>
</gene>
<protein>
    <submittedName>
        <fullName evidence="2">HDC10938</fullName>
    </submittedName>
</protein>
<dbReference type="AlphaFoldDB" id="Q6IKZ8"/>
<feature type="region of interest" description="Disordered" evidence="1">
    <location>
        <begin position="1"/>
        <end position="26"/>
    </location>
</feature>
<accession>Q6IKZ8</accession>